<dbReference type="Proteomes" id="UP000887159">
    <property type="component" value="Unassembled WGS sequence"/>
</dbReference>
<keyword evidence="2" id="KW-1185">Reference proteome</keyword>
<sequence>MHVKYVKARTSSRGVVWKLEEGVPAQMPSSSLDYGSRLRGLPSIALGQPYSHEIETSNLYLKLGRWVGHQVDVATRSVQILSNPQNVWKKETVSLQEVLDLLQKLLSEINDALTDDFSDEEISANYLLEFSLDSEDDDQKIELKVQ</sequence>
<comment type="caution">
    <text evidence="1">The sequence shown here is derived from an EMBL/GenBank/DDBJ whole genome shotgun (WGS) entry which is preliminary data.</text>
</comment>
<proteinExistence type="predicted"/>
<dbReference type="EMBL" id="BMAU01021346">
    <property type="protein sequence ID" value="GFY17856.1"/>
    <property type="molecule type" value="Genomic_DNA"/>
</dbReference>
<protein>
    <submittedName>
        <fullName evidence="1">Uncharacterized protein</fullName>
    </submittedName>
</protein>
<accession>A0A8X6T0U8</accession>
<reference evidence="1" key="1">
    <citation type="submission" date="2020-08" db="EMBL/GenBank/DDBJ databases">
        <title>Multicomponent nature underlies the extraordinary mechanical properties of spider dragline silk.</title>
        <authorList>
            <person name="Kono N."/>
            <person name="Nakamura H."/>
            <person name="Mori M."/>
            <person name="Yoshida Y."/>
            <person name="Ohtoshi R."/>
            <person name="Malay A.D."/>
            <person name="Moran D.A.P."/>
            <person name="Tomita M."/>
            <person name="Numata K."/>
            <person name="Arakawa K."/>
        </authorList>
    </citation>
    <scope>NUCLEOTIDE SEQUENCE</scope>
</reference>
<gene>
    <name evidence="1" type="ORF">TNCV_1075911</name>
</gene>
<evidence type="ECO:0000313" key="2">
    <source>
        <dbReference type="Proteomes" id="UP000887159"/>
    </source>
</evidence>
<dbReference type="AlphaFoldDB" id="A0A8X6T0U8"/>
<organism evidence="1 2">
    <name type="scientific">Trichonephila clavipes</name>
    <name type="common">Golden silk orbweaver</name>
    <name type="synonym">Nephila clavipes</name>
    <dbReference type="NCBI Taxonomy" id="2585209"/>
    <lineage>
        <taxon>Eukaryota</taxon>
        <taxon>Metazoa</taxon>
        <taxon>Ecdysozoa</taxon>
        <taxon>Arthropoda</taxon>
        <taxon>Chelicerata</taxon>
        <taxon>Arachnida</taxon>
        <taxon>Araneae</taxon>
        <taxon>Araneomorphae</taxon>
        <taxon>Entelegynae</taxon>
        <taxon>Araneoidea</taxon>
        <taxon>Nephilidae</taxon>
        <taxon>Trichonephila</taxon>
    </lineage>
</organism>
<evidence type="ECO:0000313" key="1">
    <source>
        <dbReference type="EMBL" id="GFY17856.1"/>
    </source>
</evidence>
<name>A0A8X6T0U8_TRICX</name>